<keyword evidence="2" id="KW-1185">Reference proteome</keyword>
<accession>A0ABN7AIK3</accession>
<proteinExistence type="predicted"/>
<organism evidence="1 2">
    <name type="scientific">Nesidiocoris tenuis</name>
    <dbReference type="NCBI Taxonomy" id="355587"/>
    <lineage>
        <taxon>Eukaryota</taxon>
        <taxon>Metazoa</taxon>
        <taxon>Ecdysozoa</taxon>
        <taxon>Arthropoda</taxon>
        <taxon>Hexapoda</taxon>
        <taxon>Insecta</taxon>
        <taxon>Pterygota</taxon>
        <taxon>Neoptera</taxon>
        <taxon>Paraneoptera</taxon>
        <taxon>Hemiptera</taxon>
        <taxon>Heteroptera</taxon>
        <taxon>Panheteroptera</taxon>
        <taxon>Cimicomorpha</taxon>
        <taxon>Miridae</taxon>
        <taxon>Dicyphina</taxon>
        <taxon>Nesidiocoris</taxon>
    </lineage>
</organism>
<evidence type="ECO:0000313" key="2">
    <source>
        <dbReference type="Proteomes" id="UP001307889"/>
    </source>
</evidence>
<gene>
    <name evidence="1" type="ORF">NTJ_03514</name>
</gene>
<protein>
    <submittedName>
        <fullName evidence="1">Uncharacterized protein</fullName>
    </submittedName>
</protein>
<sequence length="85" mass="9831">MTRDKEPPRYHSVDPWSWASFTTNHSACAGRIPHFPARPPHRSHEFSPLELGFSPYERHSSHPFFAPSLLCRTVSLRSYMNSPTH</sequence>
<dbReference type="Proteomes" id="UP001307889">
    <property type="component" value="Chromosome 2"/>
</dbReference>
<dbReference type="EMBL" id="AP028910">
    <property type="protein sequence ID" value="BES90706.1"/>
    <property type="molecule type" value="Genomic_DNA"/>
</dbReference>
<name>A0ABN7AIK3_9HEMI</name>
<evidence type="ECO:0000313" key="1">
    <source>
        <dbReference type="EMBL" id="BES90706.1"/>
    </source>
</evidence>
<reference evidence="1 2" key="1">
    <citation type="submission" date="2023-09" db="EMBL/GenBank/DDBJ databases">
        <title>Nesidiocoris tenuis whole genome shotgun sequence.</title>
        <authorList>
            <person name="Shibata T."/>
            <person name="Shimoda M."/>
            <person name="Kobayashi T."/>
            <person name="Uehara T."/>
        </authorList>
    </citation>
    <scope>NUCLEOTIDE SEQUENCE [LARGE SCALE GENOMIC DNA]</scope>
    <source>
        <strain evidence="1 2">Japan</strain>
    </source>
</reference>